<evidence type="ECO:0000313" key="16">
    <source>
        <dbReference type="Proteomes" id="UP000280549"/>
    </source>
</evidence>
<keyword evidence="10 11" id="KW-0472">Membrane</keyword>
<name>A0A3P1SAX6_STRSA</name>
<evidence type="ECO:0000256" key="2">
    <source>
        <dbReference type="ARBA" id="ARBA00004141"/>
    </source>
</evidence>
<dbReference type="SUPFAM" id="SSF55874">
    <property type="entry name" value="ATPase domain of HSP90 chaperone/DNA topoisomerase II/histidine kinase"/>
    <property type="match status" value="1"/>
</dbReference>
<dbReference type="Pfam" id="PF02518">
    <property type="entry name" value="HATPase_c"/>
    <property type="match status" value="1"/>
</dbReference>
<evidence type="ECO:0000256" key="1">
    <source>
        <dbReference type="ARBA" id="ARBA00000085"/>
    </source>
</evidence>
<keyword evidence="7 13" id="KW-0418">Kinase</keyword>
<evidence type="ECO:0000256" key="8">
    <source>
        <dbReference type="ARBA" id="ARBA00022989"/>
    </source>
</evidence>
<dbReference type="Proteomes" id="UP000277597">
    <property type="component" value="Unassembled WGS sequence"/>
</dbReference>
<comment type="catalytic activity">
    <reaction evidence="1">
        <text>ATP + protein L-histidine = ADP + protein N-phospho-L-histidine.</text>
        <dbReference type="EC" id="2.7.13.3"/>
    </reaction>
</comment>
<dbReference type="Gene3D" id="3.30.565.10">
    <property type="entry name" value="Histidine kinase-like ATPase, C-terminal domain"/>
    <property type="match status" value="1"/>
</dbReference>
<dbReference type="EMBL" id="RJMR01000006">
    <property type="protein sequence ID" value="RSI23518.1"/>
    <property type="molecule type" value="Genomic_DNA"/>
</dbReference>
<gene>
    <name evidence="14" type="primary">creC</name>
    <name evidence="14" type="ORF">D8881_08795</name>
    <name evidence="13" type="ORF">EII39_01500</name>
</gene>
<keyword evidence="8 11" id="KW-1133">Transmembrane helix</keyword>
<keyword evidence="4" id="KW-0597">Phosphoprotein</keyword>
<keyword evidence="5 14" id="KW-0808">Transferase</keyword>
<dbReference type="InterPro" id="IPR008358">
    <property type="entry name" value="Sig_transdc_His_kin/Pase_MprB"/>
</dbReference>
<dbReference type="RefSeq" id="WP_002917614.1">
    <property type="nucleotide sequence ID" value="NZ_CP071426.1"/>
</dbReference>
<evidence type="ECO:0000313" key="15">
    <source>
        <dbReference type="Proteomes" id="UP000277597"/>
    </source>
</evidence>
<evidence type="ECO:0000256" key="4">
    <source>
        <dbReference type="ARBA" id="ARBA00022553"/>
    </source>
</evidence>
<comment type="subcellular location">
    <subcellularLocation>
        <location evidence="2">Membrane</location>
        <topology evidence="2">Multi-pass membrane protein</topology>
    </subcellularLocation>
</comment>
<dbReference type="EMBL" id="RQZI01000001">
    <property type="protein sequence ID" value="RRC94030.1"/>
    <property type="molecule type" value="Genomic_DNA"/>
</dbReference>
<evidence type="ECO:0000259" key="12">
    <source>
        <dbReference type="PROSITE" id="PS50109"/>
    </source>
</evidence>
<dbReference type="InterPro" id="IPR003661">
    <property type="entry name" value="HisK_dim/P_dom"/>
</dbReference>
<accession>A0A3P1SAX6</accession>
<evidence type="ECO:0000256" key="6">
    <source>
        <dbReference type="ARBA" id="ARBA00022692"/>
    </source>
</evidence>
<dbReference type="SMART" id="SM00387">
    <property type="entry name" value="HATPase_c"/>
    <property type="match status" value="1"/>
</dbReference>
<keyword evidence="9" id="KW-0902">Two-component regulatory system</keyword>
<evidence type="ECO:0000313" key="13">
    <source>
        <dbReference type="EMBL" id="RRC94030.1"/>
    </source>
</evidence>
<dbReference type="GO" id="GO:0000155">
    <property type="term" value="F:phosphorelay sensor kinase activity"/>
    <property type="evidence" value="ECO:0007669"/>
    <property type="project" value="InterPro"/>
</dbReference>
<dbReference type="SUPFAM" id="SSF47384">
    <property type="entry name" value="Homodimeric domain of signal transducing histidine kinase"/>
    <property type="match status" value="1"/>
</dbReference>
<dbReference type="Pfam" id="PF00512">
    <property type="entry name" value="HisKA"/>
    <property type="match status" value="1"/>
</dbReference>
<comment type="caution">
    <text evidence="13">The sequence shown here is derived from an EMBL/GenBank/DDBJ whole genome shotgun (WGS) entry which is preliminary data.</text>
</comment>
<feature type="domain" description="Histidine kinase" evidence="12">
    <location>
        <begin position="235"/>
        <end position="448"/>
    </location>
</feature>
<dbReference type="PANTHER" id="PTHR45528:SF8">
    <property type="entry name" value="HISTIDINE KINASE"/>
    <property type="match status" value="1"/>
</dbReference>
<feature type="transmembrane region" description="Helical" evidence="11">
    <location>
        <begin position="12"/>
        <end position="32"/>
    </location>
</feature>
<dbReference type="EC" id="2.7.13.3" evidence="3"/>
<dbReference type="InterPro" id="IPR050398">
    <property type="entry name" value="HssS/ArlS-like"/>
</dbReference>
<reference evidence="13 15" key="1">
    <citation type="submission" date="2018-11" db="EMBL/GenBank/DDBJ databases">
        <title>Genomes From Bacteria Associated with the Canine Oral Cavity: a Test Case for Automated Genome-Based Taxonomic Assignment.</title>
        <authorList>
            <person name="Coil D.A."/>
            <person name="Jospin G."/>
            <person name="Darling A.E."/>
            <person name="Wallis C."/>
            <person name="Davis I.J."/>
            <person name="Harris S."/>
            <person name="Eisen J.A."/>
            <person name="Holcombe L.J."/>
            <person name="O'Flynn C."/>
        </authorList>
    </citation>
    <scope>NUCLEOTIDE SEQUENCE [LARGE SCALE GENOMIC DNA]</scope>
    <source>
        <strain evidence="13 15">OH953</strain>
    </source>
</reference>
<evidence type="ECO:0000256" key="9">
    <source>
        <dbReference type="ARBA" id="ARBA00023012"/>
    </source>
</evidence>
<evidence type="ECO:0000313" key="14">
    <source>
        <dbReference type="EMBL" id="RSI23518.1"/>
    </source>
</evidence>
<dbReference type="SMART" id="SM00388">
    <property type="entry name" value="HisKA"/>
    <property type="match status" value="1"/>
</dbReference>
<dbReference type="GO" id="GO:0005886">
    <property type="term" value="C:plasma membrane"/>
    <property type="evidence" value="ECO:0007669"/>
    <property type="project" value="TreeGrafter"/>
</dbReference>
<dbReference type="CDD" id="cd00082">
    <property type="entry name" value="HisKA"/>
    <property type="match status" value="1"/>
</dbReference>
<dbReference type="InterPro" id="IPR036890">
    <property type="entry name" value="HATPase_C_sf"/>
</dbReference>
<evidence type="ECO:0000256" key="5">
    <source>
        <dbReference type="ARBA" id="ARBA00022679"/>
    </source>
</evidence>
<reference evidence="14 16" key="2">
    <citation type="submission" date="2018-11" db="EMBL/GenBank/DDBJ databases">
        <title>Species Designations Belie Phenotypic and Genotypic Heterogeneity in Oral Streptococci.</title>
        <authorList>
            <person name="Velsko I."/>
        </authorList>
    </citation>
    <scope>NUCLEOTIDE SEQUENCE [LARGE SCALE GENOMIC DNA]</scope>
    <source>
        <strain evidence="14 16">BCC20</strain>
    </source>
</reference>
<proteinExistence type="predicted"/>
<dbReference type="InterPro" id="IPR036097">
    <property type="entry name" value="HisK_dim/P_sf"/>
</dbReference>
<dbReference type="PRINTS" id="PR01780">
    <property type="entry name" value="LANTIREGPROT"/>
</dbReference>
<evidence type="ECO:0000256" key="3">
    <source>
        <dbReference type="ARBA" id="ARBA00012438"/>
    </source>
</evidence>
<evidence type="ECO:0000256" key="10">
    <source>
        <dbReference type="ARBA" id="ARBA00023136"/>
    </source>
</evidence>
<dbReference type="InterPro" id="IPR003594">
    <property type="entry name" value="HATPase_dom"/>
</dbReference>
<protein>
    <recommendedName>
        <fullName evidence="3">histidine kinase</fullName>
        <ecNumber evidence="3">2.7.13.3</ecNumber>
    </recommendedName>
</protein>
<feature type="transmembrane region" description="Helical" evidence="11">
    <location>
        <begin position="141"/>
        <end position="163"/>
    </location>
</feature>
<sequence>MFKKYSIKNRVWRAVMEIVFGIFITVLLISMMSTSFLQLNIVTSHNVGEKYFITENESVRQITNYMKSLGLDYAIFDKETNKIIEGKYTSKETYLFKEVVNKKTNLSLNTVHYDFYINKNYYIVIRYNEIPEFSSHFFRNISYNMLTFCLLGLGIIISIVAALTKFVKEITSNFKEIKQIANIMGRDSLSEQECYSKIIEFDDILKSLHKKGNDLKNLIEREKSEKQDLSFQIAALSHDIKTPLTVLKGNLELLELTDLSIKQQDFSLSMNNSISVFEGYFNSLISYTRMLSEENPVELITIDELLSDLHFEVEDLLKINKVAYSLNNTLTSTSFYGEESYLIRALSNLLVNAIRFTPLSNKRIEVTLSESSDKICFEIWNNGQPFSENTLKNGGKLFYTEDYSRGNQHYGIGLAFVNGVAIKHGGSLQLVNPIRGGASAILSVRNNLLQ</sequence>
<organism evidence="13 15">
    <name type="scientific">Streptococcus sanguinis</name>
    <dbReference type="NCBI Taxonomy" id="1305"/>
    <lineage>
        <taxon>Bacteria</taxon>
        <taxon>Bacillati</taxon>
        <taxon>Bacillota</taxon>
        <taxon>Bacilli</taxon>
        <taxon>Lactobacillales</taxon>
        <taxon>Streptococcaceae</taxon>
        <taxon>Streptococcus</taxon>
    </lineage>
</organism>
<dbReference type="PROSITE" id="PS50109">
    <property type="entry name" value="HIS_KIN"/>
    <property type="match status" value="1"/>
</dbReference>
<keyword evidence="6 11" id="KW-0812">Transmembrane</keyword>
<dbReference type="InterPro" id="IPR005467">
    <property type="entry name" value="His_kinase_dom"/>
</dbReference>
<dbReference type="Proteomes" id="UP000280549">
    <property type="component" value="Unassembled WGS sequence"/>
</dbReference>
<dbReference type="AlphaFoldDB" id="A0A3P1SAX6"/>
<dbReference type="Gene3D" id="1.10.287.130">
    <property type="match status" value="1"/>
</dbReference>
<evidence type="ECO:0000256" key="11">
    <source>
        <dbReference type="SAM" id="Phobius"/>
    </source>
</evidence>
<dbReference type="PANTHER" id="PTHR45528">
    <property type="entry name" value="SENSOR HISTIDINE KINASE CPXA"/>
    <property type="match status" value="1"/>
</dbReference>
<evidence type="ECO:0000256" key="7">
    <source>
        <dbReference type="ARBA" id="ARBA00022777"/>
    </source>
</evidence>